<reference evidence="1" key="2">
    <citation type="submission" date="2005-04" db="EMBL/GenBank/DDBJ databases">
        <authorList>
            <person name="Buell C.R."/>
            <person name="Wing R.A."/>
            <person name="McCombie W.A."/>
            <person name="Ouyang S."/>
        </authorList>
    </citation>
    <scope>NUCLEOTIDE SEQUENCE</scope>
</reference>
<organism evidence="1">
    <name type="scientific">Oryza sativa subsp. japonica</name>
    <name type="common">Rice</name>
    <dbReference type="NCBI Taxonomy" id="39947"/>
    <lineage>
        <taxon>Eukaryota</taxon>
        <taxon>Viridiplantae</taxon>
        <taxon>Streptophyta</taxon>
        <taxon>Embryophyta</taxon>
        <taxon>Tracheophyta</taxon>
        <taxon>Spermatophyta</taxon>
        <taxon>Magnoliopsida</taxon>
        <taxon>Liliopsida</taxon>
        <taxon>Poales</taxon>
        <taxon>Poaceae</taxon>
        <taxon>BOP clade</taxon>
        <taxon>Oryzoideae</taxon>
        <taxon>Oryzeae</taxon>
        <taxon>Oryzinae</taxon>
        <taxon>Oryza</taxon>
        <taxon>Oryza sativa</taxon>
    </lineage>
</organism>
<reference evidence="1" key="1">
    <citation type="journal article" date="2005" name="BMC Biol.">
        <title>The sequence of rice chromosomes 11 and 12, rich in disease resistance genes and recent gene duplications.</title>
        <authorList>
            <consortium name="The rice chromosomes 11 and 12 sequencing consortia"/>
        </authorList>
    </citation>
    <scope>NUCLEOTIDE SEQUENCE [LARGE SCALE GENOMIC DNA]</scope>
</reference>
<reference evidence="1" key="3">
    <citation type="submission" date="2006-01" db="EMBL/GenBank/DDBJ databases">
        <authorList>
            <person name="Buell R."/>
        </authorList>
    </citation>
    <scope>NUCLEOTIDE SEQUENCE</scope>
</reference>
<accession>Q2QTH9</accession>
<sequence length="350" mass="39638">MGPHIERVVDVSISPPNDKELSFEEEEKCTHLNAQAINVLFSALSEYVFKTIMPLVDAHLIWITLKERYDKSKCDGEDTLVEASFGNCSTSLPHHDKSQVIISSDQEDLTSSSISSTYTMSKHLWRRKIKSSNLNLRRSLKSIWIYKKHTMNFCVSHENLVDSHAMVEIAHEVIIATVKSYEPHVQVDFTCANTCCSNTNISPSTTCDLDCVGKREKHMDHGLVGNAQPSQDTRGNMVKKLERGSTVACTKFYQENNKSNNKIKGQIQSWIKTPITCFMSKKVGHYALMCFNKIDDQATLPKRRTRRSNRKCYGYNEKGHEVASCPHMKDDSVSSKKKLNSKVASYIAFS</sequence>
<dbReference type="AlphaFoldDB" id="Q2QTH9"/>
<gene>
    <name evidence="1" type="ordered locus">LOC_Os12g19580</name>
</gene>
<proteinExistence type="predicted"/>
<protein>
    <submittedName>
        <fullName evidence="1">Uncharacterized protein</fullName>
    </submittedName>
</protein>
<name>Q2QTH9_ORYSJ</name>
<dbReference type="Gene3D" id="4.10.60.10">
    <property type="entry name" value="Zinc finger, CCHC-type"/>
    <property type="match status" value="1"/>
</dbReference>
<dbReference type="EMBL" id="DP000011">
    <property type="protein sequence ID" value="ABA97497.1"/>
    <property type="molecule type" value="Genomic_DNA"/>
</dbReference>
<evidence type="ECO:0000313" key="1">
    <source>
        <dbReference type="EMBL" id="ABA97497.1"/>
    </source>
</evidence>